<evidence type="ECO:0000313" key="1">
    <source>
        <dbReference type="EMBL" id="SHI29861.1"/>
    </source>
</evidence>
<reference evidence="1 2" key="1">
    <citation type="submission" date="2016-11" db="EMBL/GenBank/DDBJ databases">
        <authorList>
            <person name="Varghese N."/>
            <person name="Submissions S."/>
        </authorList>
    </citation>
    <scope>NUCLEOTIDE SEQUENCE [LARGE SCALE GENOMIC DNA]</scope>
    <source>
        <strain evidence="1 2">PA</strain>
    </source>
</reference>
<comment type="caution">
    <text evidence="1">The sequence shown here is derived from an EMBL/GenBank/DDBJ whole genome shotgun (WGS) entry which is preliminary data.</text>
</comment>
<keyword evidence="2" id="KW-1185">Reference proteome</keyword>
<gene>
    <name evidence="1" type="ORF">SAMN05216246_101130</name>
</gene>
<sequence length="177" mass="18548">MDGAAGWSRLLDDLENRFDAERRAQIAAQSVESAAADAALIGLVDRLRGRVGQQVRLRTRGGNDADGVLVEMGDGIALIDEPEGLQTVVPLASIALVAGLAAAAPEPRRPSRATLSTVLRELGRRGSRTRLAMPAGDVVGRIVRVGADHVDLMDAAVAGRPARVSVAFGAIDLVRSR</sequence>
<dbReference type="RefSeq" id="WP_073451087.1">
    <property type="nucleotide sequence ID" value="NZ_BDIO01000004.1"/>
</dbReference>
<evidence type="ECO:0000313" key="2">
    <source>
        <dbReference type="Proteomes" id="UP000184390"/>
    </source>
</evidence>
<organism evidence="1 2">
    <name type="scientific">Actinomyces denticolens</name>
    <dbReference type="NCBI Taxonomy" id="52767"/>
    <lineage>
        <taxon>Bacteria</taxon>
        <taxon>Bacillati</taxon>
        <taxon>Actinomycetota</taxon>
        <taxon>Actinomycetes</taxon>
        <taxon>Actinomycetales</taxon>
        <taxon>Actinomycetaceae</taxon>
        <taxon>Actinomyces</taxon>
    </lineage>
</organism>
<evidence type="ECO:0008006" key="3">
    <source>
        <dbReference type="Google" id="ProtNLM"/>
    </source>
</evidence>
<protein>
    <recommendedName>
        <fullName evidence="3">Fis family transcriptional regulator</fullName>
    </recommendedName>
</protein>
<accession>A0ABY1HY61</accession>
<proteinExistence type="predicted"/>
<dbReference type="Proteomes" id="UP000184390">
    <property type="component" value="Unassembled WGS sequence"/>
</dbReference>
<dbReference type="EMBL" id="FQYL01000001">
    <property type="protein sequence ID" value="SHI29861.1"/>
    <property type="molecule type" value="Genomic_DNA"/>
</dbReference>
<name>A0ABY1HY61_9ACTO</name>